<sequence length="313" mass="35079">MKTRYNILYISVLFLTGMTACAKEDTLTPEVDTNIDCFAPAADAMDEESVLRRTFFEQENCYLLFSDTLRREELGKDSNGDMQYFIELLDVNYSVGASTNSSLTYSYKLLQSMEEKKQATSFLQEYVLPHLSASIRPFSWFLSTDIQYPDAMMGGSMTSTLTVSGERAVALAVGDILTLSEEGKNALAESFFISYLGGSFMDNEAALEEFYTACGNLHEGKFSIADNPQKDMTLNLHHCKEAGFLVAGVLKIGSYVIQLLGKYPDKTDDINAYVELIFSSTMEQIKVDYAEYPKIIERAQLLSDLVIELGYIY</sequence>
<reference evidence="2" key="1">
    <citation type="submission" date="2022-01" db="EMBL/GenBank/DDBJ databases">
        <title>Collection of gut derived symbiotic bacterial strains cultured from healthy donors.</title>
        <authorList>
            <person name="Lin H."/>
            <person name="Kohout C."/>
            <person name="Waligurski E."/>
            <person name="Pamer E.G."/>
        </authorList>
    </citation>
    <scope>NUCLEOTIDE SEQUENCE</scope>
    <source>
        <strain evidence="2">DFI.1.149</strain>
    </source>
</reference>
<dbReference type="Proteomes" id="UP001199750">
    <property type="component" value="Unassembled WGS sequence"/>
</dbReference>
<feature type="chain" id="PRO_5043666492" description="DUF4856 domain-containing protein" evidence="1">
    <location>
        <begin position="23"/>
        <end position="313"/>
    </location>
</feature>
<proteinExistence type="predicted"/>
<dbReference type="GeneID" id="61273564"/>
<gene>
    <name evidence="2" type="ORF">L0P03_09560</name>
</gene>
<accession>A0AAW5C7B7</accession>
<evidence type="ECO:0008006" key="4">
    <source>
        <dbReference type="Google" id="ProtNLM"/>
    </source>
</evidence>
<dbReference type="EMBL" id="JAKNDN010000016">
    <property type="protein sequence ID" value="MCG4960094.1"/>
    <property type="molecule type" value="Genomic_DNA"/>
</dbReference>
<name>A0AAW5C7B7_9BACT</name>
<dbReference type="PROSITE" id="PS51257">
    <property type="entry name" value="PROKAR_LIPOPROTEIN"/>
    <property type="match status" value="1"/>
</dbReference>
<evidence type="ECO:0000313" key="2">
    <source>
        <dbReference type="EMBL" id="MCG4960094.1"/>
    </source>
</evidence>
<evidence type="ECO:0000313" key="3">
    <source>
        <dbReference type="Proteomes" id="UP001199750"/>
    </source>
</evidence>
<protein>
    <recommendedName>
        <fullName evidence="4">DUF4856 domain-containing protein</fullName>
    </recommendedName>
</protein>
<keyword evidence="1" id="KW-0732">Signal</keyword>
<evidence type="ECO:0000256" key="1">
    <source>
        <dbReference type="SAM" id="SignalP"/>
    </source>
</evidence>
<dbReference type="RefSeq" id="WP_013610659.1">
    <property type="nucleotide sequence ID" value="NZ_JADMYR010000001.1"/>
</dbReference>
<organism evidence="2 3">
    <name type="scientific">Odoribacter splanchnicus</name>
    <dbReference type="NCBI Taxonomy" id="28118"/>
    <lineage>
        <taxon>Bacteria</taxon>
        <taxon>Pseudomonadati</taxon>
        <taxon>Bacteroidota</taxon>
        <taxon>Bacteroidia</taxon>
        <taxon>Bacteroidales</taxon>
        <taxon>Odoribacteraceae</taxon>
        <taxon>Odoribacter</taxon>
    </lineage>
</organism>
<comment type="caution">
    <text evidence="2">The sequence shown here is derived from an EMBL/GenBank/DDBJ whole genome shotgun (WGS) entry which is preliminary data.</text>
</comment>
<dbReference type="AlphaFoldDB" id="A0AAW5C7B7"/>
<feature type="signal peptide" evidence="1">
    <location>
        <begin position="1"/>
        <end position="22"/>
    </location>
</feature>